<dbReference type="Gene3D" id="1.10.418.10">
    <property type="entry name" value="Calponin-like domain"/>
    <property type="match status" value="1"/>
</dbReference>
<dbReference type="Proteomes" id="UP001458880">
    <property type="component" value="Unassembled WGS sequence"/>
</dbReference>
<comment type="caution">
    <text evidence="2">The sequence shown here is derived from an EMBL/GenBank/DDBJ whole genome shotgun (WGS) entry which is preliminary data.</text>
</comment>
<dbReference type="Gene3D" id="2.60.40.10">
    <property type="entry name" value="Immunoglobulins"/>
    <property type="match status" value="3"/>
</dbReference>
<dbReference type="InterPro" id="IPR036872">
    <property type="entry name" value="CH_dom_sf"/>
</dbReference>
<dbReference type="PANTHER" id="PTHR45912:SF3">
    <property type="entry name" value="CILIA- AND FLAGELLA-ASSOCIATED PROTEIN 47"/>
    <property type="match status" value="1"/>
</dbReference>
<name>A0AAW1K5C9_POPJA</name>
<dbReference type="PANTHER" id="PTHR45912">
    <property type="entry name" value="CILIA- AND FLAGELLA-ASSOCIATED PROTEIN 47"/>
    <property type="match status" value="1"/>
</dbReference>
<feature type="domain" description="Calponin-homology (CH)" evidence="1">
    <location>
        <begin position="1510"/>
        <end position="1629"/>
    </location>
</feature>
<dbReference type="PROSITE" id="PS50021">
    <property type="entry name" value="CH"/>
    <property type="match status" value="1"/>
</dbReference>
<dbReference type="EMBL" id="JASPKY010000254">
    <property type="protein sequence ID" value="KAK9713008.1"/>
    <property type="molecule type" value="Genomic_DNA"/>
</dbReference>
<evidence type="ECO:0000313" key="3">
    <source>
        <dbReference type="Proteomes" id="UP001458880"/>
    </source>
</evidence>
<evidence type="ECO:0000313" key="2">
    <source>
        <dbReference type="EMBL" id="KAK9713008.1"/>
    </source>
</evidence>
<sequence>MYRFRFNTPKCIDFGSIDMGYTSPAHTLILKNTGTRPVKFCINNFTCDDYTLIIEPFKGLLQAKTTTAVSLKLLANIQGFMHKEMWIKTEKPTKVSIQAEVIKPQFELISSCSSSPFNLIDFPVTYVGLTSTQSKYVRNFSASTSMFCIMGEVNHKISPVDVCRETQHDYQYFTGYPLFGMFQPMQINAINFRFHPQKPKRGAKLVPYYFCIFRVCRIRAKFLKEEDYQELFSSDTSSAVTYSRFSLTASMTNHQQSELDYASLIASSIAIEQPQYNVIRPSDEFACVKFYLHGIPEIPNVTVIPDELILCDLVPRERVARVLQFNNLSKKLPIIVVYNKIAFIDLSEAIIEIAPLGSVQVSVFITPQNIGTIQSKMSFDLVYYDLPRDEREPYKVIGNLKVPIKFSVNSITKAPGPEINFGITPNYIKEPGKFCENLRFRDNYIEKPKAAVLANHLIKNNSMAVIALPNDTQKSVRPWRSQYKCKTIFKKMARYVAPLDTDYEKAVLEEEFKTKMSAYYTTFTRNWAERARLALKCIPQTKEYDITTGRKRLCNDFKLPSARQAKVSDNISLTQYLPLLIHPVQIANIIVTPEVVHTGMISTHHKCEFTIHIRNNNHITISVHVRCDKPNVLFPVGQNILIKGYSEMDLLGIYISGQVGFYTAEVKLIINECAYIMVDIHANVCPVTLNLDRNVIVFEGQQVNQHVQIINTLVSDAVFKWTLTCNNFSIDPDEGVVRSNSSLLCNVRYFPDVEDASSADLYLTCTDKIVDQLKLRIKSAEARLFFLSNKLNFPNIPLNIPVIKTVLLENNSNTPQCYKYVSEEFSGIIDIFPTKGVVQPHSFCVLTLIVTMKTCVKFEAKLKFAILRNGFINLNVNGNVVYPDVQISPSVLNFKKIPCSTSDVLKITVENRSVAEVSVTFDLSMYPEYIITKTNRLTDTTPVQTITMERCTILHLYIHFKPYAVSCDNFYLPAIINGIIATVPNTRNSKEGCNLLTNNIPCSRSQNTPPQPPLVAVRSYAVEAKVSISKTNILLKYAPFQKKYKSSYNLRLANSQNKPERVCIRTDDLKRPLYLTQLSGSPAIHYPYSIVCRLEPHAEVIFEVSFRPYKYGKFLAVLPIFLKSDFSKRPHNHLFIQAEYEIPTIVCNHPKIYFKPLPLKIYAIGICKFTLRNHFDNCNIYCSCSLLNVELSISDRIKVDRNTQEISIRTLYFSEDRINQAVPISINCSCGGTCTVKIQLTAENCFLTNYALVHRFVMNPEYNLENRRFTSVDTIRRSSLVSISEEPQETIEEYNLSQFFKSYPYFPDIDDGGEAFFEFMDRSVTIMESWISTQAFFGTVYYRIPGGISYIREDGPPFIQLLLNVAGDDVKRCLETGTSTTFVDQNLNLILKRYDTYKKVIAFLTELGARFTCIHPAYLLPFEMYKLYVKNIASQLGDEDLLIVEKPSQFHRLSKQCWLDTILQTYKVLVLNKVVRPLEELPAAYEMPHTPHQRYRQAVKNIVKNNHLFSTTELLLLDWLEFHFNNAVDTYWPGNVNICEREISHFGEVFDDGYVYAAITLTFCPYLKDHFEKLSVEHFGREDMLHNNMRVIQSWDILNLNVDVTVADLITPHPLKTLLITAYLFEVLPYFYPSESLEMKAGLSTKTQHVVVLANTNHFEVAYKAKLYGNEDNCFDICRDFYVIPPRSKCQIKITYWAKVVKNTQATLIL</sequence>
<accession>A0AAW1K5C9</accession>
<reference evidence="2 3" key="1">
    <citation type="journal article" date="2024" name="BMC Genomics">
        <title>De novo assembly and annotation of Popillia japonica's genome with initial clues to its potential as an invasive pest.</title>
        <authorList>
            <person name="Cucini C."/>
            <person name="Boschi S."/>
            <person name="Funari R."/>
            <person name="Cardaioli E."/>
            <person name="Iannotti N."/>
            <person name="Marturano G."/>
            <person name="Paoli F."/>
            <person name="Bruttini M."/>
            <person name="Carapelli A."/>
            <person name="Frati F."/>
            <person name="Nardi F."/>
        </authorList>
    </citation>
    <scope>NUCLEOTIDE SEQUENCE [LARGE SCALE GENOMIC DNA]</scope>
    <source>
        <strain evidence="2">DMR45628</strain>
    </source>
</reference>
<dbReference type="InterPro" id="IPR001715">
    <property type="entry name" value="CH_dom"/>
</dbReference>
<dbReference type="InterPro" id="IPR056343">
    <property type="entry name" value="CFAP47_dom"/>
</dbReference>
<dbReference type="GO" id="GO:0005929">
    <property type="term" value="C:cilium"/>
    <property type="evidence" value="ECO:0007669"/>
    <property type="project" value="TreeGrafter"/>
</dbReference>
<dbReference type="Pfam" id="PF24529">
    <property type="entry name" value="CFAP47"/>
    <property type="match status" value="1"/>
</dbReference>
<gene>
    <name evidence="2" type="ORF">QE152_g24576</name>
</gene>
<dbReference type="InterPro" id="IPR013783">
    <property type="entry name" value="Ig-like_fold"/>
</dbReference>
<keyword evidence="3" id="KW-1185">Reference proteome</keyword>
<organism evidence="2 3">
    <name type="scientific">Popillia japonica</name>
    <name type="common">Japanese beetle</name>
    <dbReference type="NCBI Taxonomy" id="7064"/>
    <lineage>
        <taxon>Eukaryota</taxon>
        <taxon>Metazoa</taxon>
        <taxon>Ecdysozoa</taxon>
        <taxon>Arthropoda</taxon>
        <taxon>Hexapoda</taxon>
        <taxon>Insecta</taxon>
        <taxon>Pterygota</taxon>
        <taxon>Neoptera</taxon>
        <taxon>Endopterygota</taxon>
        <taxon>Coleoptera</taxon>
        <taxon>Polyphaga</taxon>
        <taxon>Scarabaeiformia</taxon>
        <taxon>Scarabaeidae</taxon>
        <taxon>Rutelinae</taxon>
        <taxon>Popillia</taxon>
    </lineage>
</organism>
<dbReference type="GO" id="GO:0060271">
    <property type="term" value="P:cilium assembly"/>
    <property type="evidence" value="ECO:0007669"/>
    <property type="project" value="TreeGrafter"/>
</dbReference>
<evidence type="ECO:0000259" key="1">
    <source>
        <dbReference type="PROSITE" id="PS50021"/>
    </source>
</evidence>
<protein>
    <recommendedName>
        <fullName evidence="1">Calponin-homology (CH) domain-containing protein</fullName>
    </recommendedName>
</protein>
<proteinExistence type="predicted"/>